<accession>A0A0R1YQ60</accession>
<dbReference type="SMART" id="SM00530">
    <property type="entry name" value="HTH_XRE"/>
    <property type="match status" value="1"/>
</dbReference>
<evidence type="ECO:0000313" key="3">
    <source>
        <dbReference type="Proteomes" id="UP000051010"/>
    </source>
</evidence>
<organism evidence="2 3">
    <name type="scientific">Lentilactobacillus parafarraginis DSM 18390 = JCM 14109</name>
    <dbReference type="NCBI Taxonomy" id="1423786"/>
    <lineage>
        <taxon>Bacteria</taxon>
        <taxon>Bacillati</taxon>
        <taxon>Bacillota</taxon>
        <taxon>Bacilli</taxon>
        <taxon>Lactobacillales</taxon>
        <taxon>Lactobacillaceae</taxon>
        <taxon>Lentilactobacillus</taxon>
    </lineage>
</organism>
<dbReference type="PANTHER" id="PTHR37038:SF14">
    <property type="entry name" value="TRANSCRIPTIONAL ACTIVATOR"/>
    <property type="match status" value="1"/>
</dbReference>
<dbReference type="SUPFAM" id="SSF47413">
    <property type="entry name" value="lambda repressor-like DNA-binding domains"/>
    <property type="match status" value="1"/>
</dbReference>
<feature type="domain" description="HTH cro/C1-type" evidence="1">
    <location>
        <begin position="7"/>
        <end position="60"/>
    </location>
</feature>
<protein>
    <submittedName>
        <fullName evidence="2">DNA-binding helix-turn-helix protein</fullName>
    </submittedName>
</protein>
<dbReference type="Pfam" id="PF01381">
    <property type="entry name" value="HTH_3"/>
    <property type="match status" value="1"/>
</dbReference>
<evidence type="ECO:0000313" key="2">
    <source>
        <dbReference type="EMBL" id="KRM44037.1"/>
    </source>
</evidence>
<proteinExistence type="predicted"/>
<dbReference type="AlphaFoldDB" id="A0A0R1YQ60"/>
<dbReference type="CDD" id="cd00093">
    <property type="entry name" value="HTH_XRE"/>
    <property type="match status" value="1"/>
</dbReference>
<keyword evidence="2" id="KW-0238">DNA-binding</keyword>
<dbReference type="EMBL" id="AZFZ01000021">
    <property type="protein sequence ID" value="KRM44037.1"/>
    <property type="molecule type" value="Genomic_DNA"/>
</dbReference>
<dbReference type="PROSITE" id="PS50943">
    <property type="entry name" value="HTH_CROC1"/>
    <property type="match status" value="1"/>
</dbReference>
<dbReference type="InterPro" id="IPR053163">
    <property type="entry name" value="HTH-type_regulator_Rgg"/>
</dbReference>
<dbReference type="GO" id="GO:0003677">
    <property type="term" value="F:DNA binding"/>
    <property type="evidence" value="ECO:0007669"/>
    <property type="project" value="UniProtKB-KW"/>
</dbReference>
<dbReference type="InterPro" id="IPR001387">
    <property type="entry name" value="Cro/C1-type_HTH"/>
</dbReference>
<gene>
    <name evidence="2" type="ORF">FD47_GL000989</name>
</gene>
<name>A0A0R1YQ60_9LACO</name>
<dbReference type="InterPro" id="IPR010982">
    <property type="entry name" value="Lambda_DNA-bd_dom_sf"/>
</dbReference>
<comment type="caution">
    <text evidence="2">The sequence shown here is derived from an EMBL/GenBank/DDBJ whole genome shotgun (WGS) entry which is preliminary data.</text>
</comment>
<evidence type="ECO:0000259" key="1">
    <source>
        <dbReference type="PROSITE" id="PS50943"/>
    </source>
</evidence>
<dbReference type="Proteomes" id="UP000051010">
    <property type="component" value="Unassembled WGS sequence"/>
</dbReference>
<sequence>MKLGSTLKKIRKQQHLSQKEVSEGICAQSMLSAVENDQYVPNAALLIKLCKRLSISLDRFSLADNFDISSAAKFNQIVETLCNQHEYLKLKTFLLDPSTANQVETAAQTQAYYYYLGVAQFQADQNLDAAQANFRLSISSAEEKGRLSTLTRLGLISLAVIKAKYRQQVSTDKLVKQSLDGIKTATYEENLNILFYLSAFIAYEFQKNTLALSRVNQAIDFITQHNSHYMLANCYRLIAQIAADAGDRERQLEATQRQKFLTELFHEHVNNQF</sequence>
<dbReference type="PATRIC" id="fig|1423786.4.peg.1048"/>
<dbReference type="InterPro" id="IPR011990">
    <property type="entry name" value="TPR-like_helical_dom_sf"/>
</dbReference>
<reference evidence="2 3" key="1">
    <citation type="journal article" date="2015" name="Genome Announc.">
        <title>Expanding the biotechnology potential of lactobacilli through comparative genomics of 213 strains and associated genera.</title>
        <authorList>
            <person name="Sun Z."/>
            <person name="Harris H.M."/>
            <person name="McCann A."/>
            <person name="Guo C."/>
            <person name="Argimon S."/>
            <person name="Zhang W."/>
            <person name="Yang X."/>
            <person name="Jeffery I.B."/>
            <person name="Cooney J.C."/>
            <person name="Kagawa T.F."/>
            <person name="Liu W."/>
            <person name="Song Y."/>
            <person name="Salvetti E."/>
            <person name="Wrobel A."/>
            <person name="Rasinkangas P."/>
            <person name="Parkhill J."/>
            <person name="Rea M.C."/>
            <person name="O'Sullivan O."/>
            <person name="Ritari J."/>
            <person name="Douillard F.P."/>
            <person name="Paul Ross R."/>
            <person name="Yang R."/>
            <person name="Briner A.E."/>
            <person name="Felis G.E."/>
            <person name="de Vos W.M."/>
            <person name="Barrangou R."/>
            <person name="Klaenhammer T.R."/>
            <person name="Caufield P.W."/>
            <person name="Cui Y."/>
            <person name="Zhang H."/>
            <person name="O'Toole P.W."/>
        </authorList>
    </citation>
    <scope>NUCLEOTIDE SEQUENCE [LARGE SCALE GENOMIC DNA]</scope>
    <source>
        <strain evidence="2 3">DSM 18390</strain>
    </source>
</reference>
<dbReference type="RefSeq" id="WP_056980281.1">
    <property type="nucleotide sequence ID" value="NZ_AZFZ01000021.1"/>
</dbReference>
<dbReference type="PANTHER" id="PTHR37038">
    <property type="entry name" value="TRANSCRIPTIONAL REGULATOR-RELATED"/>
    <property type="match status" value="1"/>
</dbReference>
<dbReference type="Gene3D" id="1.25.40.10">
    <property type="entry name" value="Tetratricopeptide repeat domain"/>
    <property type="match status" value="1"/>
</dbReference>